<dbReference type="PANTHER" id="PTHR46741:SF2">
    <property type="entry name" value="RIBOSOMAL PROTEIN L34AE"/>
    <property type="match status" value="1"/>
</dbReference>
<dbReference type="EMBL" id="JAUJYN010000011">
    <property type="protein sequence ID" value="KAK1260912.1"/>
    <property type="molecule type" value="Genomic_DNA"/>
</dbReference>
<feature type="transmembrane region" description="Helical" evidence="1">
    <location>
        <begin position="6"/>
        <end position="24"/>
    </location>
</feature>
<evidence type="ECO:0000313" key="3">
    <source>
        <dbReference type="EMBL" id="KAK1260912.1"/>
    </source>
</evidence>
<keyword evidence="1" id="KW-1133">Transmembrane helix</keyword>
<keyword evidence="4" id="KW-1185">Reference proteome</keyword>
<dbReference type="Pfam" id="PF07891">
    <property type="entry name" value="DUF1666"/>
    <property type="match status" value="1"/>
</dbReference>
<reference evidence="3" key="2">
    <citation type="submission" date="2023-06" db="EMBL/GenBank/DDBJ databases">
        <authorList>
            <person name="Ma L."/>
            <person name="Liu K.-W."/>
            <person name="Li Z."/>
            <person name="Hsiao Y.-Y."/>
            <person name="Qi Y."/>
            <person name="Fu T."/>
            <person name="Tang G."/>
            <person name="Zhang D."/>
            <person name="Sun W.-H."/>
            <person name="Liu D.-K."/>
            <person name="Li Y."/>
            <person name="Chen G.-Z."/>
            <person name="Liu X.-D."/>
            <person name="Liao X.-Y."/>
            <person name="Jiang Y.-T."/>
            <person name="Yu X."/>
            <person name="Hao Y."/>
            <person name="Huang J."/>
            <person name="Zhao X.-W."/>
            <person name="Ke S."/>
            <person name="Chen Y.-Y."/>
            <person name="Wu W.-L."/>
            <person name="Hsu J.-L."/>
            <person name="Lin Y.-F."/>
            <person name="Huang M.-D."/>
            <person name="Li C.-Y."/>
            <person name="Huang L."/>
            <person name="Wang Z.-W."/>
            <person name="Zhao X."/>
            <person name="Zhong W.-Y."/>
            <person name="Peng D.-H."/>
            <person name="Ahmad S."/>
            <person name="Lan S."/>
            <person name="Zhang J.-S."/>
            <person name="Tsai W.-C."/>
            <person name="Van De Peer Y."/>
            <person name="Liu Z.-J."/>
        </authorList>
    </citation>
    <scope>NUCLEOTIDE SEQUENCE</scope>
    <source>
        <strain evidence="3">SCP</strain>
        <tissue evidence="3">Leaves</tissue>
    </source>
</reference>
<accession>A0AAV9A9X1</accession>
<name>A0AAV9A9X1_ACOGR</name>
<evidence type="ECO:0000256" key="1">
    <source>
        <dbReference type="SAM" id="Phobius"/>
    </source>
</evidence>
<reference evidence="3" key="1">
    <citation type="journal article" date="2023" name="Nat. Commun.">
        <title>Diploid and tetraploid genomes of Acorus and the evolution of monocots.</title>
        <authorList>
            <person name="Ma L."/>
            <person name="Liu K.W."/>
            <person name="Li Z."/>
            <person name="Hsiao Y.Y."/>
            <person name="Qi Y."/>
            <person name="Fu T."/>
            <person name="Tang G.D."/>
            <person name="Zhang D."/>
            <person name="Sun W.H."/>
            <person name="Liu D.K."/>
            <person name="Li Y."/>
            <person name="Chen G.Z."/>
            <person name="Liu X.D."/>
            <person name="Liao X.Y."/>
            <person name="Jiang Y.T."/>
            <person name="Yu X."/>
            <person name="Hao Y."/>
            <person name="Huang J."/>
            <person name="Zhao X.W."/>
            <person name="Ke S."/>
            <person name="Chen Y.Y."/>
            <person name="Wu W.L."/>
            <person name="Hsu J.L."/>
            <person name="Lin Y.F."/>
            <person name="Huang M.D."/>
            <person name="Li C.Y."/>
            <person name="Huang L."/>
            <person name="Wang Z.W."/>
            <person name="Zhao X."/>
            <person name="Zhong W.Y."/>
            <person name="Peng D.H."/>
            <person name="Ahmad S."/>
            <person name="Lan S."/>
            <person name="Zhang J.S."/>
            <person name="Tsai W.C."/>
            <person name="Van de Peer Y."/>
            <person name="Liu Z.J."/>
        </authorList>
    </citation>
    <scope>NUCLEOTIDE SEQUENCE</scope>
    <source>
        <strain evidence="3">SCP</strain>
    </source>
</reference>
<evidence type="ECO:0000313" key="2">
    <source>
        <dbReference type="EMBL" id="KAK1260212.1"/>
    </source>
</evidence>
<evidence type="ECO:0008006" key="5">
    <source>
        <dbReference type="Google" id="ProtNLM"/>
    </source>
</evidence>
<dbReference type="PANTHER" id="PTHR46741">
    <property type="entry name" value="OS09G0413600 PROTEIN"/>
    <property type="match status" value="1"/>
</dbReference>
<keyword evidence="1" id="KW-0472">Membrane</keyword>
<dbReference type="Proteomes" id="UP001179952">
    <property type="component" value="Unassembled WGS sequence"/>
</dbReference>
<sequence>MGRLMSSWWFIFSTYLITLIRFLARQIFRFNGKKNWVGTVVAPQEEEEQIDTNHEILRHFGWGPDVFEFKESEYDGFGEKETPSFEFKFPALEDTKRSDEASQESVEGGDASPDLIEQLKMELKKVRSIGLPTILEESESLKSIEDLKPWKMDQKFLHEDPMDELHKFYKCYRERMRRFDILNYQKMYAMGFLQLKDPLQSTSSQRTLFPMIASILSHNLRLCNRRKSNDMSVKFIKELQSDLEVVYVGQACLSWEFLCWQYQKAWELPESDRYGVRQYNQVAGEFQQFQVLLHRFLEDEAFQGPRVQNYAKNRCVLRKLIQVPVIKDDSLNERKGDDGMSNEALRVVMWDSIRVFWEFIKADKYKTSTILKGLMRAQPELQDLVDFELMSEVQAHLQKKEKRLKDLLRVGNCIVKNFQHKREEDVSDQALFFSQVDIKLVARVLRMSRITSEQLGWCQEKLNRIVFVGRKAHRETSFMPFPC</sequence>
<dbReference type="AlphaFoldDB" id="A0AAV9A9X1"/>
<dbReference type="InterPro" id="IPR012870">
    <property type="entry name" value="DUF1666"/>
</dbReference>
<comment type="caution">
    <text evidence="3">The sequence shown here is derived from an EMBL/GenBank/DDBJ whole genome shotgun (WGS) entry which is preliminary data.</text>
</comment>
<dbReference type="EMBL" id="JAUJYN010000011">
    <property type="protein sequence ID" value="KAK1260212.1"/>
    <property type="molecule type" value="Genomic_DNA"/>
</dbReference>
<organism evidence="3 4">
    <name type="scientific">Acorus gramineus</name>
    <name type="common">Dwarf sweet flag</name>
    <dbReference type="NCBI Taxonomy" id="55184"/>
    <lineage>
        <taxon>Eukaryota</taxon>
        <taxon>Viridiplantae</taxon>
        <taxon>Streptophyta</taxon>
        <taxon>Embryophyta</taxon>
        <taxon>Tracheophyta</taxon>
        <taxon>Spermatophyta</taxon>
        <taxon>Magnoliopsida</taxon>
        <taxon>Liliopsida</taxon>
        <taxon>Acoraceae</taxon>
        <taxon>Acorus</taxon>
    </lineage>
</organism>
<proteinExistence type="predicted"/>
<gene>
    <name evidence="3" type="ORF">QJS04_geneDACA013415</name>
    <name evidence="2" type="ORF">QJS04_geneDACA019504</name>
</gene>
<protein>
    <recommendedName>
        <fullName evidence="5">Ribosomal protein L34Ae</fullName>
    </recommendedName>
</protein>
<keyword evidence="1" id="KW-0812">Transmembrane</keyword>
<evidence type="ECO:0000313" key="4">
    <source>
        <dbReference type="Proteomes" id="UP001179952"/>
    </source>
</evidence>